<feature type="compositionally biased region" description="Low complexity" evidence="5">
    <location>
        <begin position="329"/>
        <end position="341"/>
    </location>
</feature>
<dbReference type="PANTHER" id="PTHR46117">
    <property type="entry name" value="FI24210P1"/>
    <property type="match status" value="1"/>
</dbReference>
<organism evidence="7 8">
    <name type="scientific">Cladorrhinum samala</name>
    <dbReference type="NCBI Taxonomy" id="585594"/>
    <lineage>
        <taxon>Eukaryota</taxon>
        <taxon>Fungi</taxon>
        <taxon>Dikarya</taxon>
        <taxon>Ascomycota</taxon>
        <taxon>Pezizomycotina</taxon>
        <taxon>Sordariomycetes</taxon>
        <taxon>Sordariomycetidae</taxon>
        <taxon>Sordariales</taxon>
        <taxon>Podosporaceae</taxon>
        <taxon>Cladorrhinum</taxon>
    </lineage>
</organism>
<reference evidence="7" key="2">
    <citation type="submission" date="2023-06" db="EMBL/GenBank/DDBJ databases">
        <authorList>
            <consortium name="Lawrence Berkeley National Laboratory"/>
            <person name="Mondo S.J."/>
            <person name="Hensen N."/>
            <person name="Bonometti L."/>
            <person name="Westerberg I."/>
            <person name="Brannstrom I.O."/>
            <person name="Guillou S."/>
            <person name="Cros-Aarteil S."/>
            <person name="Calhoun S."/>
            <person name="Haridas S."/>
            <person name="Kuo A."/>
            <person name="Pangilinan J."/>
            <person name="Riley R."/>
            <person name="Labutti K."/>
            <person name="Andreopoulos B."/>
            <person name="Lipzen A."/>
            <person name="Chen C."/>
            <person name="Yanf M."/>
            <person name="Daum C."/>
            <person name="Ng V."/>
            <person name="Clum A."/>
            <person name="Steindorff A."/>
            <person name="Ohm R."/>
            <person name="Martin F."/>
            <person name="Silar P."/>
            <person name="Natvig D."/>
            <person name="Lalanne C."/>
            <person name="Gautier V."/>
            <person name="Ament-Velasquez S.L."/>
            <person name="Kruys A."/>
            <person name="Hutchinson M.I."/>
            <person name="Powell A.J."/>
            <person name="Barry K."/>
            <person name="Miller A.N."/>
            <person name="Grigoriev I.V."/>
            <person name="Debuchy R."/>
            <person name="Gladieux P."/>
            <person name="Thoren M.H."/>
            <person name="Johannesson H."/>
        </authorList>
    </citation>
    <scope>NUCLEOTIDE SEQUENCE</scope>
    <source>
        <strain evidence="7">PSN324</strain>
    </source>
</reference>
<evidence type="ECO:0000256" key="4">
    <source>
        <dbReference type="ARBA" id="ARBA00023242"/>
    </source>
</evidence>
<reference evidence="7" key="1">
    <citation type="journal article" date="2023" name="Mol. Phylogenet. Evol.">
        <title>Genome-scale phylogeny and comparative genomics of the fungal order Sordariales.</title>
        <authorList>
            <person name="Hensen N."/>
            <person name="Bonometti L."/>
            <person name="Westerberg I."/>
            <person name="Brannstrom I.O."/>
            <person name="Guillou S."/>
            <person name="Cros-Aarteil S."/>
            <person name="Calhoun S."/>
            <person name="Haridas S."/>
            <person name="Kuo A."/>
            <person name="Mondo S."/>
            <person name="Pangilinan J."/>
            <person name="Riley R."/>
            <person name="LaButti K."/>
            <person name="Andreopoulos B."/>
            <person name="Lipzen A."/>
            <person name="Chen C."/>
            <person name="Yan M."/>
            <person name="Daum C."/>
            <person name="Ng V."/>
            <person name="Clum A."/>
            <person name="Steindorff A."/>
            <person name="Ohm R.A."/>
            <person name="Martin F."/>
            <person name="Silar P."/>
            <person name="Natvig D.O."/>
            <person name="Lalanne C."/>
            <person name="Gautier V."/>
            <person name="Ament-Velasquez S.L."/>
            <person name="Kruys A."/>
            <person name="Hutchinson M.I."/>
            <person name="Powell A.J."/>
            <person name="Barry K."/>
            <person name="Miller A.N."/>
            <person name="Grigoriev I.V."/>
            <person name="Debuchy R."/>
            <person name="Gladieux P."/>
            <person name="Hiltunen Thoren M."/>
            <person name="Johannesson H."/>
        </authorList>
    </citation>
    <scope>NUCLEOTIDE SEQUENCE</scope>
    <source>
        <strain evidence="7">PSN324</strain>
    </source>
</reference>
<dbReference type="InterPro" id="IPR036638">
    <property type="entry name" value="HLH_DNA-bd_sf"/>
</dbReference>
<dbReference type="GO" id="GO:0005634">
    <property type="term" value="C:nucleus"/>
    <property type="evidence" value="ECO:0007669"/>
    <property type="project" value="UniProtKB-SubCell"/>
</dbReference>
<feature type="region of interest" description="Disordered" evidence="5">
    <location>
        <begin position="452"/>
        <end position="476"/>
    </location>
</feature>
<feature type="region of interest" description="Disordered" evidence="5">
    <location>
        <begin position="313"/>
        <end position="363"/>
    </location>
</feature>
<evidence type="ECO:0000256" key="3">
    <source>
        <dbReference type="ARBA" id="ARBA00023163"/>
    </source>
</evidence>
<evidence type="ECO:0000259" key="6">
    <source>
        <dbReference type="PROSITE" id="PS50888"/>
    </source>
</evidence>
<dbReference type="AlphaFoldDB" id="A0AAV9HAU8"/>
<dbReference type="SUPFAM" id="SSF47459">
    <property type="entry name" value="HLH, helix-loop-helix DNA-binding domain"/>
    <property type="match status" value="1"/>
</dbReference>
<dbReference type="Pfam" id="PF00010">
    <property type="entry name" value="HLH"/>
    <property type="match status" value="1"/>
</dbReference>
<comment type="caution">
    <text evidence="7">The sequence shown here is derived from an EMBL/GenBank/DDBJ whole genome shotgun (WGS) entry which is preliminary data.</text>
</comment>
<dbReference type="InterPro" id="IPR011598">
    <property type="entry name" value="bHLH_dom"/>
</dbReference>
<evidence type="ECO:0000313" key="8">
    <source>
        <dbReference type="Proteomes" id="UP001321749"/>
    </source>
</evidence>
<dbReference type="GO" id="GO:0000981">
    <property type="term" value="F:DNA-binding transcription factor activity, RNA polymerase II-specific"/>
    <property type="evidence" value="ECO:0007669"/>
    <property type="project" value="TreeGrafter"/>
</dbReference>
<evidence type="ECO:0000256" key="5">
    <source>
        <dbReference type="SAM" id="MobiDB-lite"/>
    </source>
</evidence>
<dbReference type="Proteomes" id="UP001321749">
    <property type="component" value="Unassembled WGS sequence"/>
</dbReference>
<feature type="region of interest" description="Disordered" evidence="5">
    <location>
        <begin position="1"/>
        <end position="60"/>
    </location>
</feature>
<dbReference type="CDD" id="cd11387">
    <property type="entry name" value="bHLHzip_USF_MITF"/>
    <property type="match status" value="1"/>
</dbReference>
<keyword evidence="2" id="KW-0805">Transcription regulation</keyword>
<comment type="subcellular location">
    <subcellularLocation>
        <location evidence="1">Nucleus</location>
    </subcellularLocation>
</comment>
<dbReference type="SMART" id="SM00353">
    <property type="entry name" value="HLH"/>
    <property type="match status" value="1"/>
</dbReference>
<name>A0AAV9HAU8_9PEZI</name>
<dbReference type="InterPro" id="IPR051732">
    <property type="entry name" value="USF"/>
</dbReference>
<gene>
    <name evidence="7" type="ORF">QBC42DRAFT_317142</name>
</gene>
<dbReference type="GO" id="GO:0046983">
    <property type="term" value="F:protein dimerization activity"/>
    <property type="evidence" value="ECO:0007669"/>
    <property type="project" value="InterPro"/>
</dbReference>
<evidence type="ECO:0000313" key="7">
    <source>
        <dbReference type="EMBL" id="KAK4457722.1"/>
    </source>
</evidence>
<dbReference type="EMBL" id="MU865100">
    <property type="protein sequence ID" value="KAK4457722.1"/>
    <property type="molecule type" value="Genomic_DNA"/>
</dbReference>
<accession>A0AAV9HAU8</accession>
<feature type="region of interest" description="Disordered" evidence="5">
    <location>
        <begin position="153"/>
        <end position="215"/>
    </location>
</feature>
<evidence type="ECO:0000256" key="1">
    <source>
        <dbReference type="ARBA" id="ARBA00004123"/>
    </source>
</evidence>
<evidence type="ECO:0000256" key="2">
    <source>
        <dbReference type="ARBA" id="ARBA00023015"/>
    </source>
</evidence>
<keyword evidence="8" id="KW-1185">Reference proteome</keyword>
<feature type="region of interest" description="Disordered" evidence="5">
    <location>
        <begin position="251"/>
        <end position="289"/>
    </location>
</feature>
<protein>
    <recommendedName>
        <fullName evidence="6">BHLH domain-containing protein</fullName>
    </recommendedName>
</protein>
<proteinExistence type="predicted"/>
<dbReference type="Gene3D" id="4.10.280.10">
    <property type="entry name" value="Helix-loop-helix DNA-binding domain"/>
    <property type="match status" value="1"/>
</dbReference>
<feature type="compositionally biased region" description="Polar residues" evidence="5">
    <location>
        <begin position="26"/>
        <end position="36"/>
    </location>
</feature>
<dbReference type="PROSITE" id="PS50888">
    <property type="entry name" value="BHLH"/>
    <property type="match status" value="1"/>
</dbReference>
<feature type="compositionally biased region" description="Basic and acidic residues" evidence="5">
    <location>
        <begin position="271"/>
        <end position="289"/>
    </location>
</feature>
<sequence length="513" mass="55448">MSHHHSFPMNGHAGNGIDPNDLSMPGNFQSYQSNYGGHTFNDDELLESLNSPTEPQAPMHGHGQDFAVNDMGGMAFSQGAYGSPHHGLPIEHANFSSTPDGDPLVSPFVANFGQYRQLQHPQSFGGSIQSPLSYATSPLANGELGNENSFLKARPRIPQTMQRKPSATPGPMTPKTAAMASLSMGSDSPFGAQPIRAGSAHHEKTHSGQWMGTPNSMSSFAASNFSSPHQTGMHANIADIIKGGASMPAKLTTPASAVASTEAKRKRRRESHNQVERRRRDNINERIQDLSKLVPTHRLEDEKLRKAKQNGALNGTIDENLPTPPQATSALAGPGARRAAGGSAGNITTGLPIEDKDKGPNKGDILNGAVSWTRDLMWFVKAKIEQEEELKNLLKANGISVPFTMSDDQKRMQYEVLEAIHRLDDTTGLPRTFAYSRPDGSGLRVPTFTDWTGKRVSASGPGDEDNTFSPGDHEGMAHEMLDSADFLDYDDDGSAELNFKEEDEFGMGMDMTA</sequence>
<dbReference type="GO" id="GO:0000978">
    <property type="term" value="F:RNA polymerase II cis-regulatory region sequence-specific DNA binding"/>
    <property type="evidence" value="ECO:0007669"/>
    <property type="project" value="TreeGrafter"/>
</dbReference>
<keyword evidence="4" id="KW-0539">Nucleus</keyword>
<feature type="domain" description="BHLH" evidence="6">
    <location>
        <begin position="267"/>
        <end position="376"/>
    </location>
</feature>
<dbReference type="PANTHER" id="PTHR46117:SF3">
    <property type="entry name" value="FI24210P1"/>
    <property type="match status" value="1"/>
</dbReference>
<keyword evidence="3" id="KW-0804">Transcription</keyword>